<evidence type="ECO:0000256" key="1">
    <source>
        <dbReference type="SAM" id="MobiDB-lite"/>
    </source>
</evidence>
<dbReference type="Proteomes" id="UP000697127">
    <property type="component" value="Unassembled WGS sequence"/>
</dbReference>
<gene>
    <name evidence="2" type="ORF">C6P40_004258</name>
</gene>
<evidence type="ECO:0000313" key="3">
    <source>
        <dbReference type="Proteomes" id="UP000697127"/>
    </source>
</evidence>
<keyword evidence="3" id="KW-1185">Reference proteome</keyword>
<feature type="compositionally biased region" description="Low complexity" evidence="1">
    <location>
        <begin position="130"/>
        <end position="143"/>
    </location>
</feature>
<comment type="caution">
    <text evidence="2">The sequence shown here is derived from an EMBL/GenBank/DDBJ whole genome shotgun (WGS) entry which is preliminary data.</text>
</comment>
<evidence type="ECO:0000313" key="2">
    <source>
        <dbReference type="EMBL" id="KAG0689910.1"/>
    </source>
</evidence>
<organism evidence="2 3">
    <name type="scientific">Pichia californica</name>
    <dbReference type="NCBI Taxonomy" id="460514"/>
    <lineage>
        <taxon>Eukaryota</taxon>
        <taxon>Fungi</taxon>
        <taxon>Dikarya</taxon>
        <taxon>Ascomycota</taxon>
        <taxon>Saccharomycotina</taxon>
        <taxon>Pichiomycetes</taxon>
        <taxon>Pichiales</taxon>
        <taxon>Pichiaceae</taxon>
        <taxon>Pichia</taxon>
    </lineage>
</organism>
<proteinExistence type="predicted"/>
<dbReference type="EMBL" id="PUHW01000055">
    <property type="protein sequence ID" value="KAG0689910.1"/>
    <property type="molecule type" value="Genomic_DNA"/>
</dbReference>
<accession>A0A9P6WML4</accession>
<protein>
    <submittedName>
        <fullName evidence="2">Uncharacterized protein</fullName>
    </submittedName>
</protein>
<sequence>MSKVLSNDKPLCGFSGQSDFSATIDSTCSSEDMLYKITPGTLYFDSEDSKKTVTFGDVVFNEPERSSEYNQSKEDKGGLLLSMFTHIYKDKEHPQETTINEEMLLNQNKEHNYDTTKIDTFDFSSLPQASNKNNNPSINNSKSTIVNDDDELLDNTLLDINTGSSTNPLLSNYYEEPTEIAVTPTKLNMPQNNYILTPDQIISDMNNPDRKPTHGAHKSKSLIRIKKQNTLLKEQNKDLVNKTIALTTCITAQQQNITNYEFFITNLQERISNMKTNYDTCVQKNDILDDNLKKAVQQIELSQLQLQALRSVQNSKEHQIRELEKIPNLESYSKAAFDEMKKMVEILQFKNKCLQDVNTLLSKKMNGLYRFTVAPALHLMRKDNDEDLDQLLSFDSNNQIQFFMDSKYHIFEKLQSLNLEVYGNDDFDSIRHRNELKRRNILSEIENYFSKLNEIVVDQFIMTQY</sequence>
<feature type="region of interest" description="Disordered" evidence="1">
    <location>
        <begin position="124"/>
        <end position="145"/>
    </location>
</feature>
<name>A0A9P6WML4_9ASCO</name>
<dbReference type="AlphaFoldDB" id="A0A9P6WML4"/>
<reference evidence="2" key="1">
    <citation type="submission" date="2020-11" db="EMBL/GenBank/DDBJ databases">
        <title>Kefir isolates.</title>
        <authorList>
            <person name="Marcisauskas S."/>
            <person name="Kim Y."/>
            <person name="Blasche S."/>
        </authorList>
    </citation>
    <scope>NUCLEOTIDE SEQUENCE</scope>
    <source>
        <strain evidence="2">Olga-1</strain>
    </source>
</reference>